<keyword evidence="4" id="KW-0690">Ribosome biogenesis</keyword>
<sequence>MVVNQRRFEGSLPLAQMPRLMELLADGEGDCRYTVDFYRDPLKIDVMHIRLQTVFHLVCQRTLERFAHPVEIDQRLGLISDEAQEASLPEGMEAVLIEGNGEVSPLQLIEDELLLAVPLVPINPDASGLDPKWSGDEAVEEEKPNPFAALAALKDHT</sequence>
<accession>A0A917CM62</accession>
<evidence type="ECO:0000256" key="1">
    <source>
        <dbReference type="ARBA" id="ARBA00002868"/>
    </source>
</evidence>
<gene>
    <name evidence="6" type="ORF">GCM10010960_12850</name>
</gene>
<dbReference type="InterPro" id="IPR003772">
    <property type="entry name" value="YceD"/>
</dbReference>
<evidence type="ECO:0000313" key="7">
    <source>
        <dbReference type="Proteomes" id="UP000632858"/>
    </source>
</evidence>
<dbReference type="PANTHER" id="PTHR38099:SF1">
    <property type="entry name" value="LARGE RIBOSOMAL RNA SUBUNIT ACCUMULATION PROTEIN YCED"/>
    <property type="match status" value="1"/>
</dbReference>
<protein>
    <recommendedName>
        <fullName evidence="3">Large ribosomal RNA subunit accumulation protein YceD</fullName>
    </recommendedName>
    <alternativeName>
        <fullName evidence="5">23S rRNA accumulation protein YceD</fullName>
    </alternativeName>
</protein>
<dbReference type="Pfam" id="PF02620">
    <property type="entry name" value="YceD"/>
    <property type="match status" value="1"/>
</dbReference>
<proteinExistence type="inferred from homology"/>
<name>A0A917CM62_9GAMM</name>
<comment type="function">
    <text evidence="1">Plays a role in synthesis, processing and/or stability of 23S rRNA.</text>
</comment>
<evidence type="ECO:0000256" key="3">
    <source>
        <dbReference type="ARBA" id="ARBA00015716"/>
    </source>
</evidence>
<evidence type="ECO:0000256" key="5">
    <source>
        <dbReference type="ARBA" id="ARBA00031841"/>
    </source>
</evidence>
<dbReference type="PANTHER" id="PTHR38099">
    <property type="entry name" value="LARGE RIBOSOMAL RNA SUBUNIT ACCUMULATION PROTEIN YCED"/>
    <property type="match status" value="1"/>
</dbReference>
<evidence type="ECO:0000256" key="2">
    <source>
        <dbReference type="ARBA" id="ARBA00010740"/>
    </source>
</evidence>
<dbReference type="EMBL" id="BMFO01000002">
    <property type="protein sequence ID" value="GGF92372.1"/>
    <property type="molecule type" value="Genomic_DNA"/>
</dbReference>
<dbReference type="Proteomes" id="UP000632858">
    <property type="component" value="Unassembled WGS sequence"/>
</dbReference>
<comment type="similarity">
    <text evidence="2">Belongs to the DUF177 domain family.</text>
</comment>
<keyword evidence="7" id="KW-1185">Reference proteome</keyword>
<evidence type="ECO:0000313" key="6">
    <source>
        <dbReference type="EMBL" id="GGF92372.1"/>
    </source>
</evidence>
<dbReference type="GO" id="GO:0042254">
    <property type="term" value="P:ribosome biogenesis"/>
    <property type="evidence" value="ECO:0007669"/>
    <property type="project" value="UniProtKB-KW"/>
</dbReference>
<organism evidence="6 7">
    <name type="scientific">Arenimonas maotaiensis</name>
    <dbReference type="NCBI Taxonomy" id="1446479"/>
    <lineage>
        <taxon>Bacteria</taxon>
        <taxon>Pseudomonadati</taxon>
        <taxon>Pseudomonadota</taxon>
        <taxon>Gammaproteobacteria</taxon>
        <taxon>Lysobacterales</taxon>
        <taxon>Lysobacteraceae</taxon>
        <taxon>Arenimonas</taxon>
    </lineage>
</organism>
<evidence type="ECO:0000256" key="4">
    <source>
        <dbReference type="ARBA" id="ARBA00022517"/>
    </source>
</evidence>
<reference evidence="6" key="1">
    <citation type="journal article" date="2014" name="Int. J. Syst. Evol. Microbiol.">
        <title>Complete genome sequence of Corynebacterium casei LMG S-19264T (=DSM 44701T), isolated from a smear-ripened cheese.</title>
        <authorList>
            <consortium name="US DOE Joint Genome Institute (JGI-PGF)"/>
            <person name="Walter F."/>
            <person name="Albersmeier A."/>
            <person name="Kalinowski J."/>
            <person name="Ruckert C."/>
        </authorList>
    </citation>
    <scope>NUCLEOTIDE SEQUENCE</scope>
    <source>
        <strain evidence="6">CGMCC 1.12726</strain>
    </source>
</reference>
<reference evidence="6" key="2">
    <citation type="submission" date="2020-09" db="EMBL/GenBank/DDBJ databases">
        <authorList>
            <person name="Sun Q."/>
            <person name="Zhou Y."/>
        </authorList>
    </citation>
    <scope>NUCLEOTIDE SEQUENCE</scope>
    <source>
        <strain evidence="6">CGMCC 1.12726</strain>
    </source>
</reference>
<dbReference type="InterPro" id="IPR039255">
    <property type="entry name" value="YceD_bac"/>
</dbReference>
<dbReference type="GO" id="GO:0005829">
    <property type="term" value="C:cytosol"/>
    <property type="evidence" value="ECO:0007669"/>
    <property type="project" value="TreeGrafter"/>
</dbReference>
<comment type="caution">
    <text evidence="6">The sequence shown here is derived from an EMBL/GenBank/DDBJ whole genome shotgun (WGS) entry which is preliminary data.</text>
</comment>
<dbReference type="AlphaFoldDB" id="A0A917CM62"/>